<evidence type="ECO:0000313" key="2">
    <source>
        <dbReference type="EMBL" id="KAG0140951.1"/>
    </source>
</evidence>
<gene>
    <name evidence="2" type="ORF">CROQUDRAFT_136415</name>
</gene>
<organism evidence="2 3">
    <name type="scientific">Cronartium quercuum f. sp. fusiforme G11</name>
    <dbReference type="NCBI Taxonomy" id="708437"/>
    <lineage>
        <taxon>Eukaryota</taxon>
        <taxon>Fungi</taxon>
        <taxon>Dikarya</taxon>
        <taxon>Basidiomycota</taxon>
        <taxon>Pucciniomycotina</taxon>
        <taxon>Pucciniomycetes</taxon>
        <taxon>Pucciniales</taxon>
        <taxon>Coleosporiaceae</taxon>
        <taxon>Cronartium</taxon>
    </lineage>
</organism>
<proteinExistence type="predicted"/>
<keyword evidence="1" id="KW-0732">Signal</keyword>
<feature type="signal peptide" evidence="1">
    <location>
        <begin position="1"/>
        <end position="22"/>
    </location>
</feature>
<feature type="chain" id="PRO_5040290791" evidence="1">
    <location>
        <begin position="23"/>
        <end position="203"/>
    </location>
</feature>
<name>A0A9P6N6Y5_9BASI</name>
<evidence type="ECO:0000313" key="3">
    <source>
        <dbReference type="Proteomes" id="UP000886653"/>
    </source>
</evidence>
<keyword evidence="3" id="KW-1185">Reference proteome</keyword>
<dbReference type="EMBL" id="MU167410">
    <property type="protein sequence ID" value="KAG0140951.1"/>
    <property type="molecule type" value="Genomic_DNA"/>
</dbReference>
<sequence>MLFNKAFILPVAIIASSVFTSAQKTSVDHKPGPYDLLNAFAILENAEAYLIEDYKNLSIILKASKPKTAKVHQELADIAKAIKQMHHDFTNAPGVGEAKLMETSRETATVIGCSKAFGHIINLLVASVSAVQNSGIVDKKTKIDFRYMSNATLSTLEVTTDKLKVTERDYVKKNIDDFPGLFKVPYGFSAIASYLNSSSHHRF</sequence>
<comment type="caution">
    <text evidence="2">The sequence shown here is derived from an EMBL/GenBank/DDBJ whole genome shotgun (WGS) entry which is preliminary data.</text>
</comment>
<dbReference type="AlphaFoldDB" id="A0A9P6N6Y5"/>
<reference evidence="2" key="1">
    <citation type="submission" date="2013-11" db="EMBL/GenBank/DDBJ databases">
        <title>Genome sequence of the fusiform rust pathogen reveals effectors for host alternation and coevolution with pine.</title>
        <authorList>
            <consortium name="DOE Joint Genome Institute"/>
            <person name="Smith K."/>
            <person name="Pendleton A."/>
            <person name="Kubisiak T."/>
            <person name="Anderson C."/>
            <person name="Salamov A."/>
            <person name="Aerts A."/>
            <person name="Riley R."/>
            <person name="Clum A."/>
            <person name="Lindquist E."/>
            <person name="Ence D."/>
            <person name="Campbell M."/>
            <person name="Kronenberg Z."/>
            <person name="Feau N."/>
            <person name="Dhillon B."/>
            <person name="Hamelin R."/>
            <person name="Burleigh J."/>
            <person name="Smith J."/>
            <person name="Yandell M."/>
            <person name="Nelson C."/>
            <person name="Grigoriev I."/>
            <person name="Davis J."/>
        </authorList>
    </citation>
    <scope>NUCLEOTIDE SEQUENCE</scope>
    <source>
        <strain evidence="2">G11</strain>
    </source>
</reference>
<protein>
    <submittedName>
        <fullName evidence="2">Uncharacterized protein</fullName>
    </submittedName>
</protein>
<evidence type="ECO:0000256" key="1">
    <source>
        <dbReference type="SAM" id="SignalP"/>
    </source>
</evidence>
<accession>A0A9P6N6Y5</accession>
<dbReference type="Proteomes" id="UP000886653">
    <property type="component" value="Unassembled WGS sequence"/>
</dbReference>